<reference evidence="1" key="1">
    <citation type="submission" date="2018-02" db="EMBL/GenBank/DDBJ databases">
        <authorList>
            <person name="Cohen D.B."/>
            <person name="Kent A.D."/>
        </authorList>
    </citation>
    <scope>NUCLEOTIDE SEQUENCE</scope>
</reference>
<proteinExistence type="predicted"/>
<accession>A0A2N9I0D5</accession>
<dbReference type="AlphaFoldDB" id="A0A2N9I0D5"/>
<name>A0A2N9I0D5_FAGSY</name>
<evidence type="ECO:0000313" key="1">
    <source>
        <dbReference type="EMBL" id="SPD17469.1"/>
    </source>
</evidence>
<gene>
    <name evidence="1" type="ORF">FSB_LOCUS45351</name>
</gene>
<protein>
    <submittedName>
        <fullName evidence="1">Uncharacterized protein</fullName>
    </submittedName>
</protein>
<organism evidence="1">
    <name type="scientific">Fagus sylvatica</name>
    <name type="common">Beechnut</name>
    <dbReference type="NCBI Taxonomy" id="28930"/>
    <lineage>
        <taxon>Eukaryota</taxon>
        <taxon>Viridiplantae</taxon>
        <taxon>Streptophyta</taxon>
        <taxon>Embryophyta</taxon>
        <taxon>Tracheophyta</taxon>
        <taxon>Spermatophyta</taxon>
        <taxon>Magnoliopsida</taxon>
        <taxon>eudicotyledons</taxon>
        <taxon>Gunneridae</taxon>
        <taxon>Pentapetalae</taxon>
        <taxon>rosids</taxon>
        <taxon>fabids</taxon>
        <taxon>Fagales</taxon>
        <taxon>Fagaceae</taxon>
        <taxon>Fagus</taxon>
    </lineage>
</organism>
<dbReference type="EMBL" id="OIVN01004446">
    <property type="protein sequence ID" value="SPD17469.1"/>
    <property type="molecule type" value="Genomic_DNA"/>
</dbReference>
<sequence>MESKFLLMDEAKVAISSLDRRHDHKETSKPSTSCSCSSCSSSTRGSKCCDKTTECLCSACVLCVCCPVAVLWGCIKLPCKLGWRAAKHAKRWACCGSEMKGFADYSSFSDNDISETLPSNTRTCSKTMSGPRKRVIQRANGLEFNK</sequence>